<evidence type="ECO:0000313" key="4">
    <source>
        <dbReference type="Proteomes" id="UP001651158"/>
    </source>
</evidence>
<feature type="chain" id="PRO_5045871404" evidence="2">
    <location>
        <begin position="31"/>
        <end position="213"/>
    </location>
</feature>
<feature type="signal peptide" evidence="2">
    <location>
        <begin position="1"/>
        <end position="30"/>
    </location>
</feature>
<keyword evidence="2" id="KW-0732">Signal</keyword>
<organism evidence="3 4">
    <name type="scientific">Taenia crassiceps</name>
    <dbReference type="NCBI Taxonomy" id="6207"/>
    <lineage>
        <taxon>Eukaryota</taxon>
        <taxon>Metazoa</taxon>
        <taxon>Spiralia</taxon>
        <taxon>Lophotrochozoa</taxon>
        <taxon>Platyhelminthes</taxon>
        <taxon>Cestoda</taxon>
        <taxon>Eucestoda</taxon>
        <taxon>Cyclophyllidea</taxon>
        <taxon>Taeniidae</taxon>
        <taxon>Taenia</taxon>
    </lineage>
</organism>
<keyword evidence="4" id="KW-1185">Reference proteome</keyword>
<gene>
    <name evidence="3" type="ORF">TcWFU_002328</name>
</gene>
<feature type="region of interest" description="Disordered" evidence="1">
    <location>
        <begin position="32"/>
        <end position="66"/>
    </location>
</feature>
<feature type="region of interest" description="Disordered" evidence="1">
    <location>
        <begin position="191"/>
        <end position="213"/>
    </location>
</feature>
<dbReference type="EMBL" id="JAKROA010000003">
    <property type="protein sequence ID" value="KAL5108596.1"/>
    <property type="molecule type" value="Genomic_DNA"/>
</dbReference>
<sequence>MHLLSASRAPIHICCLNASLILHLLSTTETTNQEQKGFHPPFNAGQSTTFRNPPGASPSSAAGQGSLDTRLGSACITEGLLQKPASTTTTTTSQLPRNPTVTFGSAYAQRIDGGFLRFQTSSTRHHHSYGSDTTRAFSPPLPACRSVFRSHLTSSTLRSAFRVSHVSYQTATRRSATYGREENRIASLRTGVALTPQSQNTHAGSCSPSQDLQ</sequence>
<evidence type="ECO:0000256" key="1">
    <source>
        <dbReference type="SAM" id="MobiDB-lite"/>
    </source>
</evidence>
<evidence type="ECO:0000256" key="2">
    <source>
        <dbReference type="SAM" id="SignalP"/>
    </source>
</evidence>
<accession>A0ABR4QGD7</accession>
<dbReference type="Proteomes" id="UP001651158">
    <property type="component" value="Unassembled WGS sequence"/>
</dbReference>
<evidence type="ECO:0000313" key="3">
    <source>
        <dbReference type="EMBL" id="KAL5108596.1"/>
    </source>
</evidence>
<name>A0ABR4QGD7_9CEST</name>
<protein>
    <submittedName>
        <fullName evidence="3">Uncharacterized protein</fullName>
    </submittedName>
</protein>
<proteinExistence type="predicted"/>
<feature type="compositionally biased region" description="Polar residues" evidence="1">
    <location>
        <begin position="195"/>
        <end position="213"/>
    </location>
</feature>
<feature type="compositionally biased region" description="Low complexity" evidence="1">
    <location>
        <begin position="53"/>
        <end position="66"/>
    </location>
</feature>
<comment type="caution">
    <text evidence="3">The sequence shown here is derived from an EMBL/GenBank/DDBJ whole genome shotgun (WGS) entry which is preliminary data.</text>
</comment>
<reference evidence="3 4" key="1">
    <citation type="journal article" date="2022" name="Front. Cell. Infect. Microbiol.">
        <title>The Genomes of Two Strains of Taenia crassiceps the Animal Model for the Study of Human Cysticercosis.</title>
        <authorList>
            <person name="Bobes R.J."/>
            <person name="Estrada K."/>
            <person name="Rios-Valencia D.G."/>
            <person name="Calderon-Gallegos A."/>
            <person name="de la Torre P."/>
            <person name="Carrero J.C."/>
            <person name="Sanchez-Flores A."/>
            <person name="Laclette J.P."/>
        </authorList>
    </citation>
    <scope>NUCLEOTIDE SEQUENCE [LARGE SCALE GENOMIC DNA]</scope>
    <source>
        <strain evidence="3">WFUcys</strain>
    </source>
</reference>